<dbReference type="GeneID" id="8862372"/>
<gene>
    <name evidence="3" type="ORF">NAEGRDRAFT_56883</name>
</gene>
<feature type="domain" description="RGS" evidence="2">
    <location>
        <begin position="340"/>
        <end position="484"/>
    </location>
</feature>
<dbReference type="KEGG" id="ngr:NAEGRDRAFT_56883"/>
<protein>
    <recommendedName>
        <fullName evidence="2">RGS domain-containing protein</fullName>
    </recommendedName>
</protein>
<evidence type="ECO:0000256" key="1">
    <source>
        <dbReference type="SAM" id="Phobius"/>
    </source>
</evidence>
<dbReference type="PROSITE" id="PS50132">
    <property type="entry name" value="RGS"/>
    <property type="match status" value="1"/>
</dbReference>
<feature type="transmembrane region" description="Helical" evidence="1">
    <location>
        <begin position="113"/>
        <end position="134"/>
    </location>
</feature>
<dbReference type="SUPFAM" id="SSF48097">
    <property type="entry name" value="Regulator of G-protein signaling, RGS"/>
    <property type="match status" value="1"/>
</dbReference>
<dbReference type="InterPro" id="IPR016137">
    <property type="entry name" value="RGS"/>
</dbReference>
<keyword evidence="1" id="KW-1133">Transmembrane helix</keyword>
<dbReference type="EMBL" id="GG738849">
    <property type="protein sequence ID" value="EFC48851.1"/>
    <property type="molecule type" value="Genomic_DNA"/>
</dbReference>
<evidence type="ECO:0000313" key="3">
    <source>
        <dbReference type="EMBL" id="EFC48851.1"/>
    </source>
</evidence>
<evidence type="ECO:0000313" key="4">
    <source>
        <dbReference type="Proteomes" id="UP000006671"/>
    </source>
</evidence>
<organism evidence="4">
    <name type="scientific">Naegleria gruberi</name>
    <name type="common">Amoeba</name>
    <dbReference type="NCBI Taxonomy" id="5762"/>
    <lineage>
        <taxon>Eukaryota</taxon>
        <taxon>Discoba</taxon>
        <taxon>Heterolobosea</taxon>
        <taxon>Tetramitia</taxon>
        <taxon>Eutetramitia</taxon>
        <taxon>Vahlkampfiidae</taxon>
        <taxon>Naegleria</taxon>
    </lineage>
</organism>
<keyword evidence="1" id="KW-0472">Membrane</keyword>
<dbReference type="InParanoid" id="D2V265"/>
<dbReference type="AlphaFoldDB" id="D2V265"/>
<dbReference type="Proteomes" id="UP000006671">
    <property type="component" value="Unassembled WGS sequence"/>
</dbReference>
<evidence type="ECO:0000259" key="2">
    <source>
        <dbReference type="PROSITE" id="PS50132"/>
    </source>
</evidence>
<keyword evidence="1" id="KW-0812">Transmembrane</keyword>
<dbReference type="Gene3D" id="1.10.167.10">
    <property type="entry name" value="Regulator of G-protein Signalling 4, domain 2"/>
    <property type="match status" value="1"/>
</dbReference>
<keyword evidence="4" id="KW-1185">Reference proteome</keyword>
<dbReference type="RefSeq" id="XP_002681595.1">
    <property type="nucleotide sequence ID" value="XM_002681549.1"/>
</dbReference>
<name>D2V265_NAEGR</name>
<dbReference type="InterPro" id="IPR036305">
    <property type="entry name" value="RGS_sf"/>
</dbReference>
<accession>D2V265</accession>
<dbReference type="VEuPathDB" id="AmoebaDB:NAEGRDRAFT_56883"/>
<sequence>MNSLTRICGKKQTTFSHIQKKTMTSIDTSQHVSYELKVVSPNTCTTTIDITEVNNNNNQQYLTKRDSIHKQKSLPSSLKTPRSSSVTKFYNRAFKIHTCCGVMELNCLKMTSMLALFVSLIAFCLLMAAVAFNYSVVDNLYSNIGALQTDATYYRDLMKLSCRVSVVSEYNRTLALEYADLFMTYHDKYYEVLNVLLVSVPEDVVYSKRNNMSREDVRSRKAVKEELSVIEMVRASNYSQAITILDSPLYQYYLAGYPEEIQPVLDYVINMQEVVEEEDLGTTLASLIILVVSMVIVVPVLIAYIVLSVRKDTTKEKQLRQVRKYMLMDTINDSALCEKFKEFCKIERSEENFAVLEKINDYKKLCEKSFDIQVFLFDTDILSGSDQFSETTTTTSNEDSSKKKKNIKKGFTEKDLSDIEKRKFEIAFEIHTDFLDVRGERSVNTSKQVADNVKQFLDYFAKGENESLPENLFEIVETEMCVLMMDTHRRFKIFVEQQLKEKRKILSTIKRKIDKK</sequence>
<feature type="transmembrane region" description="Helical" evidence="1">
    <location>
        <begin position="284"/>
        <end position="307"/>
    </location>
</feature>
<proteinExistence type="predicted"/>
<dbReference type="InterPro" id="IPR044926">
    <property type="entry name" value="RGS_subdomain_2"/>
</dbReference>
<reference evidence="3 4" key="1">
    <citation type="journal article" date="2010" name="Cell">
        <title>The genome of Naegleria gruberi illuminates early eukaryotic versatility.</title>
        <authorList>
            <person name="Fritz-Laylin L.K."/>
            <person name="Prochnik S.E."/>
            <person name="Ginger M.L."/>
            <person name="Dacks J.B."/>
            <person name="Carpenter M.L."/>
            <person name="Field M.C."/>
            <person name="Kuo A."/>
            <person name="Paredez A."/>
            <person name="Chapman J."/>
            <person name="Pham J."/>
            <person name="Shu S."/>
            <person name="Neupane R."/>
            <person name="Cipriano M."/>
            <person name="Mancuso J."/>
            <person name="Tu H."/>
            <person name="Salamov A."/>
            <person name="Lindquist E."/>
            <person name="Shapiro H."/>
            <person name="Lucas S."/>
            <person name="Grigoriev I.V."/>
            <person name="Cande W.Z."/>
            <person name="Fulton C."/>
            <person name="Rokhsar D.S."/>
            <person name="Dawson S.C."/>
        </authorList>
    </citation>
    <scope>NUCLEOTIDE SEQUENCE [LARGE SCALE GENOMIC DNA]</scope>
    <source>
        <strain evidence="3 4">NEG-M</strain>
    </source>
</reference>